<keyword evidence="2 6" id="KW-0694">RNA-binding</keyword>
<evidence type="ECO:0000256" key="2">
    <source>
        <dbReference type="ARBA" id="ARBA00022884"/>
    </source>
</evidence>
<reference evidence="10 11" key="1">
    <citation type="journal article" date="2018" name="Aquat. Microb. Ecol.">
        <title>Gammaproteobacterial methanotrophs dominate.</title>
        <authorList>
            <person name="Rissanen A.J."/>
            <person name="Saarenheimo J."/>
            <person name="Tiirola M."/>
            <person name="Peura S."/>
            <person name="Aalto S.L."/>
            <person name="Karvinen A."/>
            <person name="Nykanen H."/>
        </authorList>
    </citation>
    <scope>NUCLEOTIDE SEQUENCE [LARGE SCALE GENOMIC DNA]</scope>
    <source>
        <strain evidence="10">AMbin10</strain>
    </source>
</reference>
<dbReference type="AlphaFoldDB" id="A0A2W4R6M9"/>
<comment type="catalytic activity">
    <reaction evidence="4">
        <text>uridine(2605) in 23S rRNA = pseudouridine(2605) in 23S rRNA</text>
        <dbReference type="Rhea" id="RHEA:42520"/>
        <dbReference type="Rhea" id="RHEA-COMP:10095"/>
        <dbReference type="Rhea" id="RHEA-COMP:10096"/>
        <dbReference type="ChEBI" id="CHEBI:65314"/>
        <dbReference type="ChEBI" id="CHEBI:65315"/>
        <dbReference type="EC" id="5.4.99.22"/>
    </reaction>
</comment>
<dbReference type="InterPro" id="IPR050343">
    <property type="entry name" value="RsuA_PseudoU_synthase"/>
</dbReference>
<dbReference type="NCBIfam" id="NF007976">
    <property type="entry name" value="PRK10700.1"/>
    <property type="match status" value="1"/>
</dbReference>
<dbReference type="SUPFAM" id="SSF55120">
    <property type="entry name" value="Pseudouridine synthase"/>
    <property type="match status" value="1"/>
</dbReference>
<evidence type="ECO:0000256" key="7">
    <source>
        <dbReference type="RuleBase" id="RU003887"/>
    </source>
</evidence>
<dbReference type="Proteomes" id="UP000249396">
    <property type="component" value="Unassembled WGS sequence"/>
</dbReference>
<dbReference type="NCBIfam" id="TIGR00093">
    <property type="entry name" value="pseudouridine synthase"/>
    <property type="match status" value="1"/>
</dbReference>
<dbReference type="InterPro" id="IPR000748">
    <property type="entry name" value="PsdUridine_synth_RsuA/RluB/E/F"/>
</dbReference>
<feature type="domain" description="RNA-binding S4" evidence="9">
    <location>
        <begin position="17"/>
        <end position="77"/>
    </location>
</feature>
<keyword evidence="3 7" id="KW-0413">Isomerase</keyword>
<feature type="region of interest" description="Disordered" evidence="8">
    <location>
        <begin position="260"/>
        <end position="280"/>
    </location>
</feature>
<accession>A0A2W4R6M9</accession>
<evidence type="ECO:0000256" key="5">
    <source>
        <dbReference type="ARBA" id="ARBA00037383"/>
    </source>
</evidence>
<dbReference type="Gene3D" id="3.30.70.1560">
    <property type="entry name" value="Alpha-L RNA-binding motif"/>
    <property type="match status" value="1"/>
</dbReference>
<dbReference type="SUPFAM" id="SSF55174">
    <property type="entry name" value="Alpha-L RNA-binding motif"/>
    <property type="match status" value="1"/>
</dbReference>
<comment type="caution">
    <text evidence="10">The sequence shown here is derived from an EMBL/GenBank/DDBJ whole genome shotgun (WGS) entry which is preliminary data.</text>
</comment>
<proteinExistence type="inferred from homology"/>
<gene>
    <name evidence="10" type="ORF">DM484_10755</name>
</gene>
<protein>
    <recommendedName>
        <fullName evidence="7">Pseudouridine synthase</fullName>
        <ecNumber evidence="7">5.4.99.-</ecNumber>
    </recommendedName>
</protein>
<sequence>MNPLPLEDGKARETEGERIQKVLAHAGLASRREIETWIESGEVLLNGNPAKLGDRWKEGDQLMLRGRPVNVEKRVNQATRVLLYHKPTGEIVTRRDPEGRPTIFVQLPRLEIGRWINIGRLDINTQGLLLVTNNGELANRLMHPSRQIEREYAVRVLGQVSEDMLERLKQGVELEDGPAHFNAIVEAGGEGSNHWYHVTLSEGRNRIVRRLWESQNIAVSRLIRIRFGNIVLPPHIKARTYTELLPEQRDSLLVSVGLAPEAPPRKPVRTRSGDGRWRDK</sequence>
<evidence type="ECO:0000313" key="10">
    <source>
        <dbReference type="EMBL" id="PZN79771.1"/>
    </source>
</evidence>
<dbReference type="InterPro" id="IPR036986">
    <property type="entry name" value="S4_RNA-bd_sf"/>
</dbReference>
<evidence type="ECO:0000256" key="1">
    <source>
        <dbReference type="ARBA" id="ARBA00008348"/>
    </source>
</evidence>
<dbReference type="PANTHER" id="PTHR47683">
    <property type="entry name" value="PSEUDOURIDINE SYNTHASE FAMILY PROTEIN-RELATED"/>
    <property type="match status" value="1"/>
</dbReference>
<evidence type="ECO:0000256" key="6">
    <source>
        <dbReference type="PROSITE-ProRule" id="PRU00182"/>
    </source>
</evidence>
<dbReference type="InterPro" id="IPR018496">
    <property type="entry name" value="PsdUridine_synth_RsuA/RluB_CS"/>
</dbReference>
<dbReference type="PROSITE" id="PS01149">
    <property type="entry name" value="PSI_RSU"/>
    <property type="match status" value="1"/>
</dbReference>
<dbReference type="EMBL" id="QJPH01000292">
    <property type="protein sequence ID" value="PZN79771.1"/>
    <property type="molecule type" value="Genomic_DNA"/>
</dbReference>
<organism evidence="10 11">
    <name type="scientific">Candidatus Methylumidiphilus alinenensis</name>
    <dbReference type="NCBI Taxonomy" id="2202197"/>
    <lineage>
        <taxon>Bacteria</taxon>
        <taxon>Pseudomonadati</taxon>
        <taxon>Pseudomonadota</taxon>
        <taxon>Gammaproteobacteria</taxon>
        <taxon>Methylococcales</taxon>
        <taxon>Candidatus Methylumidiphilus</taxon>
    </lineage>
</organism>
<dbReference type="Gene3D" id="3.30.70.580">
    <property type="entry name" value="Pseudouridine synthase I, catalytic domain, N-terminal subdomain"/>
    <property type="match status" value="1"/>
</dbReference>
<dbReference type="GO" id="GO:0000455">
    <property type="term" value="P:enzyme-directed rRNA pseudouridine synthesis"/>
    <property type="evidence" value="ECO:0007669"/>
    <property type="project" value="UniProtKB-ARBA"/>
</dbReference>
<dbReference type="GO" id="GO:0160139">
    <property type="term" value="F:23S rRNA pseudouridine(2605) synthase activity"/>
    <property type="evidence" value="ECO:0007669"/>
    <property type="project" value="UniProtKB-EC"/>
</dbReference>
<evidence type="ECO:0000313" key="11">
    <source>
        <dbReference type="Proteomes" id="UP000249396"/>
    </source>
</evidence>
<dbReference type="GO" id="GO:0005829">
    <property type="term" value="C:cytosol"/>
    <property type="evidence" value="ECO:0007669"/>
    <property type="project" value="UniProtKB-ARBA"/>
</dbReference>
<dbReference type="EC" id="5.4.99.-" evidence="7"/>
<evidence type="ECO:0000259" key="9">
    <source>
        <dbReference type="SMART" id="SM00363"/>
    </source>
</evidence>
<dbReference type="PANTHER" id="PTHR47683:SF3">
    <property type="entry name" value="RIBOSOMAL LARGE SUBUNIT PSEUDOURIDINE SYNTHASE B"/>
    <property type="match status" value="1"/>
</dbReference>
<dbReference type="GO" id="GO:0003723">
    <property type="term" value="F:RNA binding"/>
    <property type="evidence" value="ECO:0007669"/>
    <property type="project" value="UniProtKB-KW"/>
</dbReference>
<evidence type="ECO:0000256" key="4">
    <source>
        <dbReference type="ARBA" id="ARBA00036944"/>
    </source>
</evidence>
<dbReference type="InterPro" id="IPR020103">
    <property type="entry name" value="PsdUridine_synth_cat_dom_sf"/>
</dbReference>
<dbReference type="Pfam" id="PF00849">
    <property type="entry name" value="PseudoU_synth_2"/>
    <property type="match status" value="1"/>
</dbReference>
<dbReference type="FunFam" id="3.30.70.1560:FF:000001">
    <property type="entry name" value="Pseudouridine synthase"/>
    <property type="match status" value="1"/>
</dbReference>
<dbReference type="CDD" id="cd00165">
    <property type="entry name" value="S4"/>
    <property type="match status" value="1"/>
</dbReference>
<dbReference type="InterPro" id="IPR006145">
    <property type="entry name" value="PsdUridine_synth_RsuA/RluA"/>
</dbReference>
<feature type="compositionally biased region" description="Basic and acidic residues" evidence="8">
    <location>
        <begin position="271"/>
        <end position="280"/>
    </location>
</feature>
<dbReference type="SMART" id="SM00363">
    <property type="entry name" value="S4"/>
    <property type="match status" value="1"/>
</dbReference>
<comment type="function">
    <text evidence="5">Responsible for synthesis of pseudouridine from uracil-2605 in 23S ribosomal RNA.</text>
</comment>
<dbReference type="InterPro" id="IPR020094">
    <property type="entry name" value="TruA/RsuA/RluB/E/F_N"/>
</dbReference>
<dbReference type="InterPro" id="IPR042092">
    <property type="entry name" value="PsdUridine_s_RsuA/RluB/E/F_cat"/>
</dbReference>
<dbReference type="Gene3D" id="3.10.290.10">
    <property type="entry name" value="RNA-binding S4 domain"/>
    <property type="match status" value="1"/>
</dbReference>
<dbReference type="InterPro" id="IPR002942">
    <property type="entry name" value="S4_RNA-bd"/>
</dbReference>
<evidence type="ECO:0000256" key="8">
    <source>
        <dbReference type="SAM" id="MobiDB-lite"/>
    </source>
</evidence>
<dbReference type="CDD" id="cd02556">
    <property type="entry name" value="PseudoU_synth_RluB"/>
    <property type="match status" value="1"/>
</dbReference>
<comment type="similarity">
    <text evidence="1 7">Belongs to the pseudouridine synthase RsuA family.</text>
</comment>
<dbReference type="Pfam" id="PF01479">
    <property type="entry name" value="S4"/>
    <property type="match status" value="1"/>
</dbReference>
<dbReference type="PROSITE" id="PS50889">
    <property type="entry name" value="S4"/>
    <property type="match status" value="1"/>
</dbReference>
<evidence type="ECO:0000256" key="3">
    <source>
        <dbReference type="ARBA" id="ARBA00023235"/>
    </source>
</evidence>
<name>A0A2W4R6M9_9GAMM</name>